<proteinExistence type="predicted"/>
<comment type="caution">
    <text evidence="2">The sequence shown here is derived from an EMBL/GenBank/DDBJ whole genome shotgun (WGS) entry which is preliminary data.</text>
</comment>
<dbReference type="Proteomes" id="UP001634394">
    <property type="component" value="Unassembled WGS sequence"/>
</dbReference>
<keyword evidence="1" id="KW-0472">Membrane</keyword>
<protein>
    <submittedName>
        <fullName evidence="2">Uncharacterized protein</fullName>
    </submittedName>
</protein>
<feature type="non-terminal residue" evidence="2">
    <location>
        <position position="56"/>
    </location>
</feature>
<feature type="transmembrane region" description="Helical" evidence="1">
    <location>
        <begin position="31"/>
        <end position="55"/>
    </location>
</feature>
<feature type="non-terminal residue" evidence="2">
    <location>
        <position position="1"/>
    </location>
</feature>
<dbReference type="AlphaFoldDB" id="A0ABD3TGS6"/>
<keyword evidence="1" id="KW-0812">Transmembrane</keyword>
<gene>
    <name evidence="2" type="ORF">ACJMK2_021678</name>
</gene>
<keyword evidence="3" id="KW-1185">Reference proteome</keyword>
<evidence type="ECO:0000313" key="3">
    <source>
        <dbReference type="Proteomes" id="UP001634394"/>
    </source>
</evidence>
<organism evidence="2 3">
    <name type="scientific">Sinanodonta woodiana</name>
    <name type="common">Chinese pond mussel</name>
    <name type="synonym">Anodonta woodiana</name>
    <dbReference type="NCBI Taxonomy" id="1069815"/>
    <lineage>
        <taxon>Eukaryota</taxon>
        <taxon>Metazoa</taxon>
        <taxon>Spiralia</taxon>
        <taxon>Lophotrochozoa</taxon>
        <taxon>Mollusca</taxon>
        <taxon>Bivalvia</taxon>
        <taxon>Autobranchia</taxon>
        <taxon>Heteroconchia</taxon>
        <taxon>Palaeoheterodonta</taxon>
        <taxon>Unionida</taxon>
        <taxon>Unionoidea</taxon>
        <taxon>Unionidae</taxon>
        <taxon>Unioninae</taxon>
        <taxon>Sinanodonta</taxon>
    </lineage>
</organism>
<accession>A0ABD3TGS6</accession>
<dbReference type="EMBL" id="JBJQND010000018">
    <property type="protein sequence ID" value="KAL3836239.1"/>
    <property type="molecule type" value="Genomic_DNA"/>
</dbReference>
<keyword evidence="1" id="KW-1133">Transmembrane helix</keyword>
<sequence length="56" mass="6218">LFKQGEDNCSDNEALYRNGAVPRCPTTSGQYIVPVMMGIYMMMTNVLLISLLSALF</sequence>
<name>A0ABD3TGS6_SINWO</name>
<evidence type="ECO:0000313" key="2">
    <source>
        <dbReference type="EMBL" id="KAL3836239.1"/>
    </source>
</evidence>
<evidence type="ECO:0000256" key="1">
    <source>
        <dbReference type="SAM" id="Phobius"/>
    </source>
</evidence>
<reference evidence="2 3" key="1">
    <citation type="submission" date="2024-11" db="EMBL/GenBank/DDBJ databases">
        <title>Chromosome-level genome assembly of the freshwater bivalve Anodonta woodiana.</title>
        <authorList>
            <person name="Chen X."/>
        </authorList>
    </citation>
    <scope>NUCLEOTIDE SEQUENCE [LARGE SCALE GENOMIC DNA]</scope>
    <source>
        <strain evidence="2">MN2024</strain>
        <tissue evidence="2">Gills</tissue>
    </source>
</reference>